<organism evidence="1">
    <name type="scientific">uncultured Caudovirales phage</name>
    <dbReference type="NCBI Taxonomy" id="2100421"/>
    <lineage>
        <taxon>Viruses</taxon>
        <taxon>Duplodnaviria</taxon>
        <taxon>Heunggongvirae</taxon>
        <taxon>Uroviricota</taxon>
        <taxon>Caudoviricetes</taxon>
        <taxon>Peduoviridae</taxon>
        <taxon>Maltschvirus</taxon>
        <taxon>Maltschvirus maltsch</taxon>
    </lineage>
</organism>
<accession>A0A6J5LVH7</accession>
<proteinExistence type="predicted"/>
<gene>
    <name evidence="1" type="ORF">UFOVP328_314</name>
</gene>
<evidence type="ECO:0000313" key="1">
    <source>
        <dbReference type="EMBL" id="CAB4138121.1"/>
    </source>
</evidence>
<protein>
    <submittedName>
        <fullName evidence="1">Uncharacterized protein</fullName>
    </submittedName>
</protein>
<reference evidence="1" key="1">
    <citation type="submission" date="2020-04" db="EMBL/GenBank/DDBJ databases">
        <authorList>
            <person name="Chiriac C."/>
            <person name="Salcher M."/>
            <person name="Ghai R."/>
            <person name="Kavagutti S V."/>
        </authorList>
    </citation>
    <scope>NUCLEOTIDE SEQUENCE</scope>
</reference>
<dbReference type="EMBL" id="LR796341">
    <property type="protein sequence ID" value="CAB4138121.1"/>
    <property type="molecule type" value="Genomic_DNA"/>
</dbReference>
<sequence length="92" mass="10521">MGLLKPGATYIYERHGGTVYAREMGAPAETRIAIGWDWEPENNLSRVRGAGHNDIMENQLWHDIRQTAKTNPALQEALDRVKVLYELSKDER</sequence>
<name>A0A6J5LVH7_9CAUD</name>